<reference evidence="1" key="1">
    <citation type="submission" date="2023-10" db="EMBL/GenBank/DDBJ databases">
        <authorList>
            <person name="Rodriguez Cubillos JULIANA M."/>
            <person name="De Vega J."/>
        </authorList>
    </citation>
    <scope>NUCLEOTIDE SEQUENCE</scope>
</reference>
<keyword evidence="2" id="KW-1185">Reference proteome</keyword>
<name>A0ACB0KEB2_TRIPR</name>
<dbReference type="EMBL" id="CASHSV030000206">
    <property type="protein sequence ID" value="CAJ2654852.1"/>
    <property type="molecule type" value="Genomic_DNA"/>
</dbReference>
<proteinExistence type="predicted"/>
<gene>
    <name evidence="1" type="ORF">MILVUS5_LOCUS21908</name>
</gene>
<evidence type="ECO:0000313" key="2">
    <source>
        <dbReference type="Proteomes" id="UP001177021"/>
    </source>
</evidence>
<accession>A0ACB0KEB2</accession>
<evidence type="ECO:0000313" key="1">
    <source>
        <dbReference type="EMBL" id="CAJ2654852.1"/>
    </source>
</evidence>
<organism evidence="1 2">
    <name type="scientific">Trifolium pratense</name>
    <name type="common">Red clover</name>
    <dbReference type="NCBI Taxonomy" id="57577"/>
    <lineage>
        <taxon>Eukaryota</taxon>
        <taxon>Viridiplantae</taxon>
        <taxon>Streptophyta</taxon>
        <taxon>Embryophyta</taxon>
        <taxon>Tracheophyta</taxon>
        <taxon>Spermatophyta</taxon>
        <taxon>Magnoliopsida</taxon>
        <taxon>eudicotyledons</taxon>
        <taxon>Gunneridae</taxon>
        <taxon>Pentapetalae</taxon>
        <taxon>rosids</taxon>
        <taxon>fabids</taxon>
        <taxon>Fabales</taxon>
        <taxon>Fabaceae</taxon>
        <taxon>Papilionoideae</taxon>
        <taxon>50 kb inversion clade</taxon>
        <taxon>NPAAA clade</taxon>
        <taxon>Hologalegina</taxon>
        <taxon>IRL clade</taxon>
        <taxon>Trifolieae</taxon>
        <taxon>Trifolium</taxon>
    </lineage>
</organism>
<dbReference type="Proteomes" id="UP001177021">
    <property type="component" value="Unassembled WGS sequence"/>
</dbReference>
<comment type="caution">
    <text evidence="1">The sequence shown here is derived from an EMBL/GenBank/DDBJ whole genome shotgun (WGS) entry which is preliminary data.</text>
</comment>
<sequence length="1969" mass="221375">MASDGSRSIANPYEPSKPFSCITLSGVTKLLPTNYLNWKLQVEAFLDGFDLLKYTDGSFPAPTATITTTATPPVTSPNPAFQTWRRQDRLIYGAILTTLSDEVASLVSQTKTSHDLWELLKNTYAKASRSHLKQLKERLRMASKGTQSITTYMHSLKQTADLLASLGSAVSVEDMTDHVLRGLDDGYRAVIDGVNARDTPITFDDLLEKLLIQELSLAAAQRQSPAPVTALHAQARSTNNKPRPSQAPAPTNQRPGDRKPFLGRCQWCNIKGHVLADCQLFRTQHPSVPAPPRSSPSTTGQAQAHTATAGTSSPGFLLDSGATHHVTNDLTNLALHHPYTGPDSLFMGNGSGLNISHSGTLLINDLSLSNALYVPSMKQQIISVSQLTKQTNSAVVFLPNSFYVMNLQTRQTTHKGSCVNGLYLLPTTSPSAHTVQVESSASWHHKLGHPSTSIFKFIQHHFSLGSNKFPQSDCNSCQINKSHKLPFHESTLTSTYPLEIIFSDVWTSPVLSIDGLRYYCLFVDHYTRYIWLYPMKLKSDVQSIFPKFKTLVENFYQHKIKVLYTDNGGEYIGLRSFLSTHGISHHTTPPHTPEHNGISERRNRHIAETGLSLLHHAGLPLTYWPHAMTTAAYLINRLPTPILGHQSPYSKLIHISPDYHKLKCFGCLCFPWIKPYANHKLAPKSTMCVFVGYSADQHAYLCLDPSTGRIYTSRHVKFVETEFPFRSLVAQPITSTTSQTGPLQLPVLPTIAPPTASTDPTSPDISLVEPPSPSGTSSPTTSQSSSSNTTSNETTSNDPSSSLQPTLLPQPQTTSPPTTTTEPHGGGIITRSKNNIVKPIHKLNLHVRPSSPMEPSTITQALRDPDWRSDMLAEFDALHRNNTWELVGRSSAQNLVGCKWVFRIKRNPDGSIDRYKARLVAKGFHQRPGCDYTETFSPVVKPVTIRIILALAVRQGWSVRQLDVNNAFLQGTLNEEVYMAQPPGFVNKSFPDHVCRLKKALYGLKQAPRAWYMELRVFLLSIGFVNSTADASLFIQRTPRATLYLLVYVDDIIVTGSSSTELSRLIATLAARFSLKDLGYLNYFLGVEVIPSTAGMFLSQRKYITDLLQKSGMTEAKPASTPITATPPLLKNSGYAPEAAVKWIEEVEIVFEAMRCTEESKLTLGTYVLREEANKWWKNAKLRMGVGGVVITWEMFKGEFLRKYFPADIRNKKVVEFMELKQGNMSVAEYSVKFEELCAFSPHYNTVEAENDKCVKFESEVKMEELPVVCEFPDVFPEDVSDVPPKREVEFTIDLLNKVTIKNKYPLPRIDDLMDQLVGACVFSKIDLRSGYHQIRVKTEDIPKTAFRTRYGHYEYSVMPFGVTNAPGVFMEYMNRIFHSFLDKFVVVHERNYPTHDLELAAVVFSLKVWRHYLYGSKFEVFSDHKSLKYLFDQKELNMRQRRWLEFLKDYDFDLSYHPGKANVVADALSRKSLHMSSLMVKELELIEEFRDLSLVCEVTPKSVKLGMLKLTNPFLENIKECQKTDKKLMEKLAIVAEERKEANFKRGTLVPKLAEIYVEQIVKLHGIPSSIVSDRDPRFTSRFWESLQEALGTKLRLSSAYHPQTDGQSERTIQSLEDLLRACVLEQGVSWDSCLPLIEFTYNNSFHSSIGMAPFEALYGKRVTSTTGIGRALKSRKLTSKFIGPYQILKRVGKVAYRIALPPSLANLHEVFHVSQLRKYVRDPSHVIESDDVQVRDDLTVETVPLRIEGREVKRLRSKDIASVKFMQNPSTMHWLALKRLLRYLAGSCDKGIFISATAPLTFHAYSDADWAGDKDDYISTTGYLLYLGDTPISWSSRKQRSVARSSTEAEYKALADTASELLWVLSLFTELGHTPTAGPVIYCDNLGATHLSANPVFHSRMKHIALAYHFVRENVQRGRFRVSFVSTNDQLADILTKPLLRPRFEFLLSKLHLSSRSPNLREDINHN</sequence>
<protein>
    <submittedName>
        <fullName evidence="1">Uncharacterized protein</fullName>
    </submittedName>
</protein>